<dbReference type="Proteomes" id="UP001497482">
    <property type="component" value="Chromosome 16"/>
</dbReference>
<protein>
    <submittedName>
        <fullName evidence="1">Uncharacterized protein</fullName>
    </submittedName>
</protein>
<sequence length="285" mass="31118">MAEDECKYVPLWTQGVCNVRVDLPAAFCGDGRKLFATWIKQFKAAVHAQTRGDGRSYAASLSALLPTRLDGAAFLLWDSLPSSVQCDFDRVKEKLNEAFGQKQFLLYFQTCVSACPRGASESLELYAADLSRLVAEAFPEYSTECVADLAAGPLLVSITWSAIFVHRDTDPGIPGSAPHRCRRIVARRLITLIAVKRTRLPGEERMFLRGARVETRCEISVTCSAFTFLAFPFLAFPFSFSNQTEPGKRLVTGGEARPAVSHSQGCGGHSTAEIESSTMDCCAVG</sequence>
<dbReference type="EMBL" id="OZ035838">
    <property type="protein sequence ID" value="CAL1584000.1"/>
    <property type="molecule type" value="Genomic_DNA"/>
</dbReference>
<keyword evidence="2" id="KW-1185">Reference proteome</keyword>
<gene>
    <name evidence="1" type="ORF">KC01_LOCUS14396</name>
</gene>
<evidence type="ECO:0000313" key="2">
    <source>
        <dbReference type="Proteomes" id="UP001497482"/>
    </source>
</evidence>
<dbReference type="AlphaFoldDB" id="A0AAV2K270"/>
<organism evidence="1 2">
    <name type="scientific">Knipowitschia caucasica</name>
    <name type="common">Caucasian dwarf goby</name>
    <name type="synonym">Pomatoschistus caucasicus</name>
    <dbReference type="NCBI Taxonomy" id="637954"/>
    <lineage>
        <taxon>Eukaryota</taxon>
        <taxon>Metazoa</taxon>
        <taxon>Chordata</taxon>
        <taxon>Craniata</taxon>
        <taxon>Vertebrata</taxon>
        <taxon>Euteleostomi</taxon>
        <taxon>Actinopterygii</taxon>
        <taxon>Neopterygii</taxon>
        <taxon>Teleostei</taxon>
        <taxon>Neoteleostei</taxon>
        <taxon>Acanthomorphata</taxon>
        <taxon>Gobiaria</taxon>
        <taxon>Gobiiformes</taxon>
        <taxon>Gobioidei</taxon>
        <taxon>Gobiidae</taxon>
        <taxon>Gobiinae</taxon>
        <taxon>Knipowitschia</taxon>
    </lineage>
</organism>
<evidence type="ECO:0000313" key="1">
    <source>
        <dbReference type="EMBL" id="CAL1584000.1"/>
    </source>
</evidence>
<accession>A0AAV2K270</accession>
<reference evidence="1 2" key="1">
    <citation type="submission" date="2024-04" db="EMBL/GenBank/DDBJ databases">
        <authorList>
            <person name="Waldvogel A.-M."/>
            <person name="Schoenle A."/>
        </authorList>
    </citation>
    <scope>NUCLEOTIDE SEQUENCE [LARGE SCALE GENOMIC DNA]</scope>
</reference>
<proteinExistence type="predicted"/>
<name>A0AAV2K270_KNICA</name>